<feature type="compositionally biased region" description="Polar residues" evidence="1">
    <location>
        <begin position="149"/>
        <end position="161"/>
    </location>
</feature>
<reference evidence="2" key="1">
    <citation type="submission" date="2013-08" db="EMBL/GenBank/DDBJ databases">
        <authorList>
            <person name="Mendez C."/>
            <person name="Richter M."/>
            <person name="Ferrer M."/>
            <person name="Sanchez J."/>
        </authorList>
    </citation>
    <scope>NUCLEOTIDE SEQUENCE</scope>
</reference>
<comment type="caution">
    <text evidence="2">The sequence shown here is derived from an EMBL/GenBank/DDBJ whole genome shotgun (WGS) entry which is preliminary data.</text>
</comment>
<organism evidence="2">
    <name type="scientific">mine drainage metagenome</name>
    <dbReference type="NCBI Taxonomy" id="410659"/>
    <lineage>
        <taxon>unclassified sequences</taxon>
        <taxon>metagenomes</taxon>
        <taxon>ecological metagenomes</taxon>
    </lineage>
</organism>
<dbReference type="AlphaFoldDB" id="T0YBW9"/>
<gene>
    <name evidence="2" type="ORF">B1B_18338</name>
</gene>
<evidence type="ECO:0000313" key="2">
    <source>
        <dbReference type="EMBL" id="EQD30583.1"/>
    </source>
</evidence>
<evidence type="ECO:0000256" key="1">
    <source>
        <dbReference type="SAM" id="MobiDB-lite"/>
    </source>
</evidence>
<feature type="non-terminal residue" evidence="2">
    <location>
        <position position="1"/>
    </location>
</feature>
<feature type="region of interest" description="Disordered" evidence="1">
    <location>
        <begin position="108"/>
        <end position="161"/>
    </location>
</feature>
<reference evidence="2" key="2">
    <citation type="journal article" date="2014" name="ISME J.">
        <title>Microbial stratification in low pH oxic and suboxic macroscopic growths along an acid mine drainage.</title>
        <authorList>
            <person name="Mendez-Garcia C."/>
            <person name="Mesa V."/>
            <person name="Sprenger R.R."/>
            <person name="Richter M."/>
            <person name="Diez M.S."/>
            <person name="Solano J."/>
            <person name="Bargiela R."/>
            <person name="Golyshina O.V."/>
            <person name="Manteca A."/>
            <person name="Ramos J.L."/>
            <person name="Gallego J.R."/>
            <person name="Llorente I."/>
            <person name="Martins Dos Santos V.A."/>
            <person name="Jensen O.N."/>
            <person name="Pelaez A.I."/>
            <person name="Sanchez J."/>
            <person name="Ferrer M."/>
        </authorList>
    </citation>
    <scope>NUCLEOTIDE SEQUENCE</scope>
</reference>
<dbReference type="EMBL" id="AUZY01012281">
    <property type="protein sequence ID" value="EQD30583.1"/>
    <property type="molecule type" value="Genomic_DNA"/>
</dbReference>
<name>T0YBW9_9ZZZZ</name>
<proteinExistence type="predicted"/>
<feature type="compositionally biased region" description="Low complexity" evidence="1">
    <location>
        <begin position="139"/>
        <end position="148"/>
    </location>
</feature>
<sequence length="161" mass="17677">SRPALSPYHPRFTQGATVVPRVLHMVEDAPDPSRLGLPRGVRRIRSRRSSLEKSPWRDLPDRGPATIEAQFVFGLHLGIRSCRTGYCLPSWSSSRFWKASCCQGPIRRSMPPRGWPVGGERAKTSGGSTARPPRPRTCPPGSTTRTSSGVNSRSRPFASAT</sequence>
<protein>
    <submittedName>
        <fullName evidence="2">Uncharacterized protein</fullName>
    </submittedName>
</protein>
<feature type="non-terminal residue" evidence="2">
    <location>
        <position position="161"/>
    </location>
</feature>
<accession>T0YBW9</accession>